<gene>
    <name evidence="1" type="ORF">VFH_V171360</name>
</gene>
<dbReference type="EMBL" id="OX451740">
    <property type="protein sequence ID" value="CAI8615283.1"/>
    <property type="molecule type" value="Genomic_DNA"/>
</dbReference>
<evidence type="ECO:0000313" key="2">
    <source>
        <dbReference type="Proteomes" id="UP001157006"/>
    </source>
</evidence>
<keyword evidence="2" id="KW-1185">Reference proteome</keyword>
<sequence length="97" mass="11116">MVDPPKLERYEAWWMAWQRPSRVFTSEATNLIAILVGDLVEKSTRSDIGFEERKDILIVTLGTNELPGRIHTAPRGVGFKKFFEKISHSTLRGVLIF</sequence>
<proteinExistence type="predicted"/>
<accession>A0AAV1B127</accession>
<reference evidence="1 2" key="1">
    <citation type="submission" date="2023-01" db="EMBL/GenBank/DDBJ databases">
        <authorList>
            <person name="Kreplak J."/>
        </authorList>
    </citation>
    <scope>NUCLEOTIDE SEQUENCE [LARGE SCALE GENOMIC DNA]</scope>
</reference>
<organism evidence="1 2">
    <name type="scientific">Vicia faba</name>
    <name type="common">Broad bean</name>
    <name type="synonym">Faba vulgaris</name>
    <dbReference type="NCBI Taxonomy" id="3906"/>
    <lineage>
        <taxon>Eukaryota</taxon>
        <taxon>Viridiplantae</taxon>
        <taxon>Streptophyta</taxon>
        <taxon>Embryophyta</taxon>
        <taxon>Tracheophyta</taxon>
        <taxon>Spermatophyta</taxon>
        <taxon>Magnoliopsida</taxon>
        <taxon>eudicotyledons</taxon>
        <taxon>Gunneridae</taxon>
        <taxon>Pentapetalae</taxon>
        <taxon>rosids</taxon>
        <taxon>fabids</taxon>
        <taxon>Fabales</taxon>
        <taxon>Fabaceae</taxon>
        <taxon>Papilionoideae</taxon>
        <taxon>50 kb inversion clade</taxon>
        <taxon>NPAAA clade</taxon>
        <taxon>Hologalegina</taxon>
        <taxon>IRL clade</taxon>
        <taxon>Fabeae</taxon>
        <taxon>Vicia</taxon>
    </lineage>
</organism>
<evidence type="ECO:0000313" key="1">
    <source>
        <dbReference type="EMBL" id="CAI8615283.1"/>
    </source>
</evidence>
<protein>
    <submittedName>
        <fullName evidence="1">Uncharacterized protein</fullName>
    </submittedName>
</protein>
<dbReference type="AlphaFoldDB" id="A0AAV1B127"/>
<name>A0AAV1B127_VICFA</name>
<dbReference type="Proteomes" id="UP001157006">
    <property type="component" value="Chromosome 5"/>
</dbReference>